<evidence type="ECO:0000256" key="9">
    <source>
        <dbReference type="ARBA" id="ARBA00029446"/>
    </source>
</evidence>
<dbReference type="Pfam" id="PF00021">
    <property type="entry name" value="UPAR_LY6"/>
    <property type="match status" value="1"/>
</dbReference>
<keyword evidence="6" id="KW-1015">Disulfide bond</keyword>
<keyword evidence="8" id="KW-0449">Lipoprotein</keyword>
<dbReference type="GO" id="GO:0098552">
    <property type="term" value="C:side of membrane"/>
    <property type="evidence" value="ECO:0007669"/>
    <property type="project" value="UniProtKB-KW"/>
</dbReference>
<name>A0AAN8RGX6_9TELE</name>
<evidence type="ECO:0000259" key="11">
    <source>
        <dbReference type="Pfam" id="PF00021"/>
    </source>
</evidence>
<keyword evidence="4 10" id="KW-0732">Signal</keyword>
<dbReference type="InterPro" id="IPR046354">
    <property type="entry name" value="SPACA4/Bouncer"/>
</dbReference>
<evidence type="ECO:0000313" key="12">
    <source>
        <dbReference type="EMBL" id="KAK6327307.1"/>
    </source>
</evidence>
<reference evidence="12 13" key="1">
    <citation type="submission" date="2021-04" db="EMBL/GenBank/DDBJ databases">
        <authorList>
            <person name="De Guttry C."/>
            <person name="Zahm M."/>
            <person name="Klopp C."/>
            <person name="Cabau C."/>
            <person name="Louis A."/>
            <person name="Berthelot C."/>
            <person name="Parey E."/>
            <person name="Roest Crollius H."/>
            <person name="Montfort J."/>
            <person name="Robinson-Rechavi M."/>
            <person name="Bucao C."/>
            <person name="Bouchez O."/>
            <person name="Gislard M."/>
            <person name="Lluch J."/>
            <person name="Milhes M."/>
            <person name="Lampietro C."/>
            <person name="Lopez Roques C."/>
            <person name="Donnadieu C."/>
            <person name="Braasch I."/>
            <person name="Desvignes T."/>
            <person name="Postlethwait J."/>
            <person name="Bobe J."/>
            <person name="Wedekind C."/>
            <person name="Guiguen Y."/>
        </authorList>
    </citation>
    <scope>NUCLEOTIDE SEQUENCE [LARGE SCALE GENOMIC DNA]</scope>
    <source>
        <strain evidence="12">Cs_M1</strain>
        <tissue evidence="12">Blood</tissue>
    </source>
</reference>
<keyword evidence="5" id="KW-0472">Membrane</keyword>
<keyword evidence="2" id="KW-1003">Cell membrane</keyword>
<evidence type="ECO:0000256" key="8">
    <source>
        <dbReference type="ARBA" id="ARBA00023288"/>
    </source>
</evidence>
<dbReference type="Proteomes" id="UP001356427">
    <property type="component" value="Unassembled WGS sequence"/>
</dbReference>
<evidence type="ECO:0000256" key="10">
    <source>
        <dbReference type="SAM" id="SignalP"/>
    </source>
</evidence>
<comment type="similarity">
    <text evidence="9">Belongs to the SPACA4/bouncer family.</text>
</comment>
<organism evidence="12 13">
    <name type="scientific">Coregonus suidteri</name>
    <dbReference type="NCBI Taxonomy" id="861788"/>
    <lineage>
        <taxon>Eukaryota</taxon>
        <taxon>Metazoa</taxon>
        <taxon>Chordata</taxon>
        <taxon>Craniata</taxon>
        <taxon>Vertebrata</taxon>
        <taxon>Euteleostomi</taxon>
        <taxon>Actinopterygii</taxon>
        <taxon>Neopterygii</taxon>
        <taxon>Teleostei</taxon>
        <taxon>Protacanthopterygii</taxon>
        <taxon>Salmoniformes</taxon>
        <taxon>Salmonidae</taxon>
        <taxon>Coregoninae</taxon>
        <taxon>Coregonus</taxon>
    </lineage>
</organism>
<evidence type="ECO:0000256" key="6">
    <source>
        <dbReference type="ARBA" id="ARBA00023157"/>
    </source>
</evidence>
<feature type="domain" description="UPAR/Ly6" evidence="11">
    <location>
        <begin position="20"/>
        <end position="102"/>
    </location>
</feature>
<gene>
    <name evidence="12" type="ORF">J4Q44_G00029520</name>
</gene>
<feature type="signal peptide" evidence="10">
    <location>
        <begin position="1"/>
        <end position="20"/>
    </location>
</feature>
<dbReference type="EMBL" id="JAGTTL010000002">
    <property type="protein sequence ID" value="KAK6327307.1"/>
    <property type="molecule type" value="Genomic_DNA"/>
</dbReference>
<feature type="chain" id="PRO_5042979087" description="UPAR/Ly6 domain-containing protein" evidence="10">
    <location>
        <begin position="21"/>
        <end position="134"/>
    </location>
</feature>
<accession>A0AAN8RGX6</accession>
<evidence type="ECO:0000256" key="1">
    <source>
        <dbReference type="ARBA" id="ARBA00004609"/>
    </source>
</evidence>
<dbReference type="CDD" id="cd00117">
    <property type="entry name" value="TFP"/>
    <property type="match status" value="1"/>
</dbReference>
<keyword evidence="13" id="KW-1185">Reference proteome</keyword>
<keyword evidence="7" id="KW-0325">Glycoprotein</keyword>
<evidence type="ECO:0000256" key="4">
    <source>
        <dbReference type="ARBA" id="ARBA00022729"/>
    </source>
</evidence>
<dbReference type="GO" id="GO:0035036">
    <property type="term" value="P:sperm-egg recognition"/>
    <property type="evidence" value="ECO:0007669"/>
    <property type="project" value="TreeGrafter"/>
</dbReference>
<evidence type="ECO:0000256" key="3">
    <source>
        <dbReference type="ARBA" id="ARBA00022622"/>
    </source>
</evidence>
<evidence type="ECO:0000313" key="13">
    <source>
        <dbReference type="Proteomes" id="UP001356427"/>
    </source>
</evidence>
<comment type="subcellular location">
    <subcellularLocation>
        <location evidence="1">Cell membrane</location>
        <topology evidence="1">Lipid-anchor</topology>
        <topology evidence="1">GPI-anchor</topology>
    </subcellularLocation>
</comment>
<evidence type="ECO:0000256" key="2">
    <source>
        <dbReference type="ARBA" id="ARBA00022475"/>
    </source>
</evidence>
<dbReference type="PANTHER" id="PTHR47613">
    <property type="entry name" value="SPERM ACROSOME MEMBRANE-ASSOCIATED PROTEIN 4"/>
    <property type="match status" value="1"/>
</dbReference>
<evidence type="ECO:0000256" key="7">
    <source>
        <dbReference type="ARBA" id="ARBA00023180"/>
    </source>
</evidence>
<dbReference type="AlphaFoldDB" id="A0AAN8RGX6"/>
<dbReference type="SUPFAM" id="SSF57302">
    <property type="entry name" value="Snake toxin-like"/>
    <property type="match status" value="1"/>
</dbReference>
<proteinExistence type="inferred from homology"/>
<dbReference type="GO" id="GO:0005886">
    <property type="term" value="C:plasma membrane"/>
    <property type="evidence" value="ECO:0007669"/>
    <property type="project" value="UniProtKB-SubCell"/>
</dbReference>
<comment type="caution">
    <text evidence="12">The sequence shown here is derived from an EMBL/GenBank/DDBJ whole genome shotgun (WGS) entry which is preliminary data.</text>
</comment>
<sequence>MNKIVFGILAVVASFMLVESLTCNKCDVGMVGVCLNAAAQVCTTNTSSCFTGRATFPSLTTFVGFNTQGCLEGAMCNTTTNATLLGATYTTVKTCCATTKCNPVTISGATSAKLSVTAALGAAMVASVSGSVLY</sequence>
<dbReference type="PANTHER" id="PTHR47613:SF1">
    <property type="entry name" value="SPERM ACROSOME MEMBRANE-ASSOCIATED PROTEIN 4"/>
    <property type="match status" value="1"/>
</dbReference>
<evidence type="ECO:0000256" key="5">
    <source>
        <dbReference type="ARBA" id="ARBA00023136"/>
    </source>
</evidence>
<protein>
    <recommendedName>
        <fullName evidence="11">UPAR/Ly6 domain-containing protein</fullName>
    </recommendedName>
</protein>
<dbReference type="InterPro" id="IPR045860">
    <property type="entry name" value="Snake_toxin-like_sf"/>
</dbReference>
<keyword evidence="3" id="KW-0336">GPI-anchor</keyword>
<dbReference type="InterPro" id="IPR016054">
    <property type="entry name" value="LY6_UPA_recep-like"/>
</dbReference>